<proteinExistence type="inferred from homology"/>
<dbReference type="Gene3D" id="3.90.640.10">
    <property type="entry name" value="Actin, Chain A, domain 4"/>
    <property type="match status" value="1"/>
</dbReference>
<evidence type="ECO:0000256" key="6">
    <source>
        <dbReference type="ARBA" id="ARBA00022729"/>
    </source>
</evidence>
<keyword evidence="13" id="KW-0175">Coiled coil</keyword>
<evidence type="ECO:0000256" key="4">
    <source>
        <dbReference type="ARBA" id="ARBA00007381"/>
    </source>
</evidence>
<dbReference type="InterPro" id="IPR013126">
    <property type="entry name" value="Hsp_70_fam"/>
</dbReference>
<dbReference type="PROSITE" id="PS01036">
    <property type="entry name" value="HSP70_3"/>
    <property type="match status" value="1"/>
</dbReference>
<evidence type="ECO:0000256" key="13">
    <source>
        <dbReference type="SAM" id="Coils"/>
    </source>
</evidence>
<evidence type="ECO:0000256" key="14">
    <source>
        <dbReference type="SAM" id="MobiDB-lite"/>
    </source>
</evidence>
<keyword evidence="7" id="KW-0547">Nucleotide-binding</keyword>
<name>A0AA39H179_9BILA</name>
<evidence type="ECO:0000256" key="3">
    <source>
        <dbReference type="ARBA" id="ARBA00006443"/>
    </source>
</evidence>
<feature type="compositionally biased region" description="Basic and acidic residues" evidence="14">
    <location>
        <begin position="941"/>
        <end position="958"/>
    </location>
</feature>
<dbReference type="Pfam" id="PF10220">
    <property type="entry name" value="Smg8_Smg9"/>
    <property type="match status" value="1"/>
</dbReference>
<evidence type="ECO:0000256" key="12">
    <source>
        <dbReference type="RuleBase" id="RU367133"/>
    </source>
</evidence>
<dbReference type="InterPro" id="IPR018181">
    <property type="entry name" value="Heat_shock_70_CS"/>
</dbReference>
<comment type="similarity">
    <text evidence="4">Belongs to the heat shock protein 70 family.</text>
</comment>
<dbReference type="GO" id="GO:0005524">
    <property type="term" value="F:ATP binding"/>
    <property type="evidence" value="ECO:0007669"/>
    <property type="project" value="UniProtKB-KW"/>
</dbReference>
<dbReference type="GO" id="GO:0140662">
    <property type="term" value="F:ATP-dependent protein folding chaperone"/>
    <property type="evidence" value="ECO:0007669"/>
    <property type="project" value="InterPro"/>
</dbReference>
<evidence type="ECO:0000313" key="16">
    <source>
        <dbReference type="EMBL" id="KAK0395862.1"/>
    </source>
</evidence>
<dbReference type="Pfam" id="PF00012">
    <property type="entry name" value="HSP70"/>
    <property type="match status" value="1"/>
</dbReference>
<dbReference type="PANTHER" id="PTHR13091:SF0">
    <property type="entry name" value="NONSENSE-MEDIATED MRNA DECAY FACTOR SMG8"/>
    <property type="match status" value="1"/>
</dbReference>
<dbReference type="Proteomes" id="UP001175271">
    <property type="component" value="Unassembled WGS sequence"/>
</dbReference>
<dbReference type="InterPro" id="IPR019354">
    <property type="entry name" value="SMG8-like"/>
</dbReference>
<keyword evidence="9" id="KW-0067">ATP-binding</keyword>
<dbReference type="SUPFAM" id="SSF53067">
    <property type="entry name" value="Actin-like ATPase domain"/>
    <property type="match status" value="2"/>
</dbReference>
<feature type="chain" id="PRO_5041443840" description="Nonsense-mediated mRNA decay factor SMG8" evidence="15">
    <location>
        <begin position="23"/>
        <end position="1380"/>
    </location>
</feature>
<evidence type="ECO:0000256" key="2">
    <source>
        <dbReference type="ARBA" id="ARBA00004144"/>
    </source>
</evidence>
<comment type="subunit">
    <text evidence="5">Binds UBQLN2.</text>
</comment>
<evidence type="ECO:0000256" key="7">
    <source>
        <dbReference type="ARBA" id="ARBA00022741"/>
    </source>
</evidence>
<comment type="subcellular location">
    <subcellularLocation>
        <location evidence="2">Microsome</location>
    </subcellularLocation>
</comment>
<evidence type="ECO:0000256" key="9">
    <source>
        <dbReference type="ARBA" id="ARBA00022840"/>
    </source>
</evidence>
<dbReference type="EMBL" id="JAUCMV010000005">
    <property type="protein sequence ID" value="KAK0395862.1"/>
    <property type="molecule type" value="Genomic_DNA"/>
</dbReference>
<evidence type="ECO:0000256" key="10">
    <source>
        <dbReference type="ARBA" id="ARBA00022848"/>
    </source>
</evidence>
<dbReference type="PROSITE" id="PS00297">
    <property type="entry name" value="HSP70_1"/>
    <property type="match status" value="1"/>
</dbReference>
<feature type="region of interest" description="Disordered" evidence="14">
    <location>
        <begin position="923"/>
        <end position="968"/>
    </location>
</feature>
<dbReference type="GO" id="GO:0006950">
    <property type="term" value="P:response to stress"/>
    <property type="evidence" value="ECO:0007669"/>
    <property type="project" value="UniProtKB-ARBA"/>
</dbReference>
<comment type="similarity">
    <text evidence="3 12">Belongs to the SMG8 family.</text>
</comment>
<keyword evidence="8" id="KW-0256">Endoplasmic reticulum</keyword>
<dbReference type="GO" id="GO:0000184">
    <property type="term" value="P:nuclear-transcribed mRNA catabolic process, nonsense-mediated decay"/>
    <property type="evidence" value="ECO:0007669"/>
    <property type="project" value="UniProtKB-UniRule"/>
</dbReference>
<evidence type="ECO:0000256" key="15">
    <source>
        <dbReference type="SAM" id="SignalP"/>
    </source>
</evidence>
<feature type="region of interest" description="Disordered" evidence="14">
    <location>
        <begin position="1020"/>
        <end position="1089"/>
    </location>
</feature>
<reference evidence="16" key="1">
    <citation type="submission" date="2023-06" db="EMBL/GenBank/DDBJ databases">
        <title>Genomic analysis of the entomopathogenic nematode Steinernema hermaphroditum.</title>
        <authorList>
            <person name="Schwarz E.M."/>
            <person name="Heppert J.K."/>
            <person name="Baniya A."/>
            <person name="Schwartz H.T."/>
            <person name="Tan C.-H."/>
            <person name="Antoshechkin I."/>
            <person name="Sternberg P.W."/>
            <person name="Goodrich-Blair H."/>
            <person name="Dillman A.R."/>
        </authorList>
    </citation>
    <scope>NUCLEOTIDE SEQUENCE</scope>
    <source>
        <strain evidence="16">PS9179</strain>
        <tissue evidence="16">Whole animal</tissue>
    </source>
</reference>
<feature type="signal peptide" evidence="15">
    <location>
        <begin position="1"/>
        <end position="22"/>
    </location>
</feature>
<keyword evidence="10" id="KW-0492">Microsome</keyword>
<dbReference type="Gene3D" id="3.30.420.40">
    <property type="match status" value="4"/>
</dbReference>
<sequence length="1380" mass="155341">MSSTVSIIGTSVLALLLAGYMAQKYGLPAPPPKIVGVDLGTTFSSIGVYHAVSGDTQIIADGLGKRSIPSVVGFLANGSVLIGHRAVEQQEKNPLRTIYDAKRFIGKTFSEDDPQFIADKERYPFTIKLFENGSAYFEIPLSNSIKTVTPEQVGGIIIAYLKSAVEKEKKTPISQVVISVPAEFDEVQRNATAKAASHAVMEVRRIISEPTAAALAYGLHKKKGVEYIVVVDLGGGTLDVSVLWLQGGVFVTQAMAGNNRLGEKYGKKVDDKEDLQQLRLAVEEAKIRLTTFPKAVISLNLKDLDSFNYVLTRDEFESINAELFDQITEPIAAALEDAHIGTQDVDEIVLVGGSTRMPRVRKLVGSYFNRTPNYGIDPELAVVTGASVQAGVIGGGWPLQRFVIHYNHCRNMADNFEEWLDEAFERLNPYNDVDVSVIAVIGKESAEHSKCEVLNAFFDRQIFGSSWCSTDKRTYIEAYFAVEYRTIFLVLHGMNDLTCLISNYAKSDDAESLPNFYEQMAKFENEYNQYVHFLFLISHIVLYVDPGCRFDVSFAKSLSTMNQIRKNRKEEVCSRMAEIEGIPDSIIDEGRFAVPRLLFLFDRNPLRTELGASKKKELLEKMQGSIERQIISILRTYRILLPQHRSAIACVSDDRFVHVNGYNGWSVDTVKDIIYPGLMVEKCESLTEDERKVKRAGDDFERFLRFHLEHTPEELDDELIFCSPTFSEFLLTSRELYRLLITEYEASNSDSTISTELHLTKALDTEYEEEAFSVYKRSSKENSLSGRNARAYSKAEHEQRLSSARAYLENNYTGSNIVKVIDSLTIRCVKAWECESRPCDVLSINGNSCSLPIHGVPGDDGTKRPQRPHSNMVHYMSCCNCGKSQAIRPDPFTIRDANYEFYEHPSFKCCRFVEHHEFDVFDAQTGSTRPSPEVKDESDEDDRHSIDRVDFLDRKNSTDDSCDEEDEYIDSDEDNLYHLQRSLSQSETESDEAMKELDEDEQVLDEISEQDEQEQPIGYVSADDEPFDDSDSCSYLTPPNIREYDHERSKCEGETLGRASSTQNASPEAMTAPERIESTSTADEDNRPQCATKYKKGSYLDDDQPITFRNPTPVVPWNSNAAKYHAIETKYKGQFLECMPHTSLRTNRLPLFPSWACICIGPSSIYSHNIGMREQPYMRPGSEFLLPLDVILPVNGAKWDAAIAELNITNPATFKHKRRIMRLEDGTEQEVEKVKLFIGFDYECSRGHRFMLESPGTVIKHSRRNGQLKGNAAELLATDLPIWMPCPCKKTTSTVAQLMRIHVVTPKAPVAIHLDPKVQAMGDEECFTLGDVPIPLALAKYYILRFPFCYVGPNGAIRPPTYPVANATLLKNCLTIVPSY</sequence>
<comment type="function">
    <text evidence="1">Has peptide-independent ATPase activity.</text>
</comment>
<keyword evidence="6 15" id="KW-0732">Signal</keyword>
<evidence type="ECO:0000256" key="1">
    <source>
        <dbReference type="ARBA" id="ARBA00002077"/>
    </source>
</evidence>
<comment type="caution">
    <text evidence="16">The sequence shown here is derived from an EMBL/GenBank/DDBJ whole genome shotgun (WGS) entry which is preliminary data.</text>
</comment>
<comment type="function">
    <text evidence="12">Involved in nonsense-mediated decay (NMD) of mRNAs containing premature stop codons.</text>
</comment>
<evidence type="ECO:0000256" key="5">
    <source>
        <dbReference type="ARBA" id="ARBA00011671"/>
    </source>
</evidence>
<feature type="compositionally biased region" description="Basic and acidic residues" evidence="14">
    <location>
        <begin position="1042"/>
        <end position="1055"/>
    </location>
</feature>
<keyword evidence="11 12" id="KW-0866">Nonsense-mediated mRNA decay</keyword>
<dbReference type="InterPro" id="IPR043129">
    <property type="entry name" value="ATPase_NBD"/>
</dbReference>
<evidence type="ECO:0000256" key="11">
    <source>
        <dbReference type="ARBA" id="ARBA00023161"/>
    </source>
</evidence>
<feature type="coiled-coil region" evidence="13">
    <location>
        <begin position="983"/>
        <end position="1010"/>
    </location>
</feature>
<organism evidence="16 17">
    <name type="scientific">Steinernema hermaphroditum</name>
    <dbReference type="NCBI Taxonomy" id="289476"/>
    <lineage>
        <taxon>Eukaryota</taxon>
        <taxon>Metazoa</taxon>
        <taxon>Ecdysozoa</taxon>
        <taxon>Nematoda</taxon>
        <taxon>Chromadorea</taxon>
        <taxon>Rhabditida</taxon>
        <taxon>Tylenchina</taxon>
        <taxon>Panagrolaimomorpha</taxon>
        <taxon>Strongyloidoidea</taxon>
        <taxon>Steinernematidae</taxon>
        <taxon>Steinernema</taxon>
    </lineage>
</organism>
<dbReference type="InterPro" id="IPR042048">
    <property type="entry name" value="HSPA13"/>
</dbReference>
<accession>A0AA39H179</accession>
<dbReference type="PRINTS" id="PR00301">
    <property type="entry name" value="HEATSHOCK70"/>
</dbReference>
<dbReference type="PROSITE" id="PS00329">
    <property type="entry name" value="HSP70_2"/>
    <property type="match status" value="1"/>
</dbReference>
<evidence type="ECO:0000313" key="17">
    <source>
        <dbReference type="Proteomes" id="UP001175271"/>
    </source>
</evidence>
<feature type="compositionally biased region" description="Acidic residues" evidence="14">
    <location>
        <begin position="1022"/>
        <end position="1031"/>
    </location>
</feature>
<dbReference type="CDD" id="cd10237">
    <property type="entry name" value="ASKHA_NBD_HSP70_HSPA13"/>
    <property type="match status" value="1"/>
</dbReference>
<keyword evidence="17" id="KW-1185">Reference proteome</keyword>
<dbReference type="PANTHER" id="PTHR13091">
    <property type="entry name" value="AMPLIFIED IN BREAST CANCER 2-RELATED"/>
    <property type="match status" value="1"/>
</dbReference>
<protein>
    <recommendedName>
        <fullName evidence="12">Nonsense-mediated mRNA decay factor SMG8</fullName>
    </recommendedName>
</protein>
<evidence type="ECO:0000256" key="8">
    <source>
        <dbReference type="ARBA" id="ARBA00022824"/>
    </source>
</evidence>
<gene>
    <name evidence="16" type="ORF">QR680_001468</name>
</gene>